<protein>
    <submittedName>
        <fullName evidence="2">Uncharacterized protein</fullName>
    </submittedName>
</protein>
<evidence type="ECO:0000313" key="2">
    <source>
        <dbReference type="EMBL" id="TDF92404.1"/>
    </source>
</evidence>
<comment type="caution">
    <text evidence="2">The sequence shown here is derived from an EMBL/GenBank/DDBJ whole genome shotgun (WGS) entry which is preliminary data.</text>
</comment>
<keyword evidence="3" id="KW-1185">Reference proteome</keyword>
<sequence>MTDSDEADAARRWAAAERAAAGLPPETGPAPGRGQAWVLTAVVVLAAGVFAGFVAFVLLLPQSLFGGAVAVPGWLQTTGLIIEWAGILLGIFVWVRAGRTGERPISMNLVVAQLSFTQKRRVANQIKGREPAHPEEMRVVIAAARQAVAVQRFSLRLLLAYVLFALGNLMWTDWVLARILYAIALAVFVVAVPLSLKKLRRVEDFLQNTVPDAPPAP</sequence>
<dbReference type="RefSeq" id="WP_133205591.1">
    <property type="nucleotide sequence ID" value="NZ_SMRU01000023.1"/>
</dbReference>
<proteinExistence type="predicted"/>
<keyword evidence="1" id="KW-0472">Membrane</keyword>
<dbReference type="EMBL" id="SMRU01000023">
    <property type="protein sequence ID" value="TDF92404.1"/>
    <property type="molecule type" value="Genomic_DNA"/>
</dbReference>
<feature type="transmembrane region" description="Helical" evidence="1">
    <location>
        <begin position="177"/>
        <end position="196"/>
    </location>
</feature>
<accession>A0A4V2ZSA1</accession>
<dbReference type="AlphaFoldDB" id="A0A4V2ZSA1"/>
<evidence type="ECO:0000256" key="1">
    <source>
        <dbReference type="SAM" id="Phobius"/>
    </source>
</evidence>
<keyword evidence="1" id="KW-0812">Transmembrane</keyword>
<name>A0A4V2ZSA1_9MICC</name>
<dbReference type="Proteomes" id="UP000295511">
    <property type="component" value="Unassembled WGS sequence"/>
</dbReference>
<evidence type="ECO:0000313" key="3">
    <source>
        <dbReference type="Proteomes" id="UP000295511"/>
    </source>
</evidence>
<reference evidence="2 3" key="1">
    <citation type="submission" date="2019-03" db="EMBL/GenBank/DDBJ databases">
        <title>Whole genome sequence of Arthrobacter sp JH1-1.</title>
        <authorList>
            <person name="Trinh H.N."/>
        </authorList>
    </citation>
    <scope>NUCLEOTIDE SEQUENCE [LARGE SCALE GENOMIC DNA]</scope>
    <source>
        <strain evidence="2 3">JH1-1</strain>
    </source>
</reference>
<gene>
    <name evidence="2" type="ORF">E1809_17835</name>
</gene>
<feature type="transmembrane region" description="Helical" evidence="1">
    <location>
        <begin position="36"/>
        <end position="61"/>
    </location>
</feature>
<feature type="transmembrane region" description="Helical" evidence="1">
    <location>
        <begin position="153"/>
        <end position="171"/>
    </location>
</feature>
<organism evidence="2 3">
    <name type="scientific">Arthrobacter terricola</name>
    <dbReference type="NCBI Taxonomy" id="2547396"/>
    <lineage>
        <taxon>Bacteria</taxon>
        <taxon>Bacillati</taxon>
        <taxon>Actinomycetota</taxon>
        <taxon>Actinomycetes</taxon>
        <taxon>Micrococcales</taxon>
        <taxon>Micrococcaceae</taxon>
        <taxon>Arthrobacter</taxon>
    </lineage>
</organism>
<keyword evidence="1" id="KW-1133">Transmembrane helix</keyword>
<dbReference type="OrthoDB" id="9845986at2"/>
<feature type="transmembrane region" description="Helical" evidence="1">
    <location>
        <begin position="73"/>
        <end position="95"/>
    </location>
</feature>